<evidence type="ECO:0000313" key="2">
    <source>
        <dbReference type="Proteomes" id="UP001215280"/>
    </source>
</evidence>
<accession>A0AAD7J7X9</accession>
<dbReference type="Proteomes" id="UP001215280">
    <property type="component" value="Unassembled WGS sequence"/>
</dbReference>
<comment type="caution">
    <text evidence="1">The sequence shown here is derived from an EMBL/GenBank/DDBJ whole genome shotgun (WGS) entry which is preliminary data.</text>
</comment>
<reference evidence="1" key="1">
    <citation type="submission" date="2023-03" db="EMBL/GenBank/DDBJ databases">
        <title>Massive genome expansion in bonnet fungi (Mycena s.s.) driven by repeated elements and novel gene families across ecological guilds.</title>
        <authorList>
            <consortium name="Lawrence Berkeley National Laboratory"/>
            <person name="Harder C.B."/>
            <person name="Miyauchi S."/>
            <person name="Viragh M."/>
            <person name="Kuo A."/>
            <person name="Thoen E."/>
            <person name="Andreopoulos B."/>
            <person name="Lu D."/>
            <person name="Skrede I."/>
            <person name="Drula E."/>
            <person name="Henrissat B."/>
            <person name="Morin E."/>
            <person name="Kohler A."/>
            <person name="Barry K."/>
            <person name="LaButti K."/>
            <person name="Morin E."/>
            <person name="Salamov A."/>
            <person name="Lipzen A."/>
            <person name="Mereny Z."/>
            <person name="Hegedus B."/>
            <person name="Baldrian P."/>
            <person name="Stursova M."/>
            <person name="Weitz H."/>
            <person name="Taylor A."/>
            <person name="Grigoriev I.V."/>
            <person name="Nagy L.G."/>
            <person name="Martin F."/>
            <person name="Kauserud H."/>
        </authorList>
    </citation>
    <scope>NUCLEOTIDE SEQUENCE</scope>
    <source>
        <strain evidence="1">CBHHK188m</strain>
    </source>
</reference>
<evidence type="ECO:0000313" key="1">
    <source>
        <dbReference type="EMBL" id="KAJ7758090.1"/>
    </source>
</evidence>
<dbReference type="SUPFAM" id="SSF52047">
    <property type="entry name" value="RNI-like"/>
    <property type="match status" value="1"/>
</dbReference>
<sequence length="525" mass="58741">MHRCLLVSEIFSLITDFSLDGTLHRKTGVYRLALTCKAFSEPALDALWREIDGVLDLIHLLPEYVWDTDEGNSEATSCMARETTEFDWSRFFVHAQRVRKLTFSSFSRKDLLQLVPSKTENLDGNTVLRHIHQQCPHPKMLPNLLSLSWHDDVENIDIFICPTLRNLALYSSVNYPGFIELLNSNAPIITALTIDRWTNTSVPDAVIDAVSLATTRMEHLEAFHCGFNIRSNAFQYLSPLSQLRHMCAPLHSVDDPSFFFPAPTTFFPSITSLVLRRSQSTLLCAFLSAMSSPFLDTIWLEVADTNPSTILDALTILADHPSRDELESVCISAYWDMILGGVPPESVALLTLRPLLTLENVTDLDLAGIWWLDLGDEDLEEMAASMPQLTALALGTSDGLIIHPRITPRGLIPLFYHCTLERLGLVIDVGDNVPDSAFELPRTRTRATRHARRLRFLVFGNSRIGPTKVAATATFLSELVPCLTTLTAWSENTAHTLPDPIPHPPFLQRIIVEPSGRHVRPTNAS</sequence>
<dbReference type="AlphaFoldDB" id="A0AAD7J7X9"/>
<proteinExistence type="predicted"/>
<organism evidence="1 2">
    <name type="scientific">Mycena maculata</name>
    <dbReference type="NCBI Taxonomy" id="230809"/>
    <lineage>
        <taxon>Eukaryota</taxon>
        <taxon>Fungi</taxon>
        <taxon>Dikarya</taxon>
        <taxon>Basidiomycota</taxon>
        <taxon>Agaricomycotina</taxon>
        <taxon>Agaricomycetes</taxon>
        <taxon>Agaricomycetidae</taxon>
        <taxon>Agaricales</taxon>
        <taxon>Marasmiineae</taxon>
        <taxon>Mycenaceae</taxon>
        <taxon>Mycena</taxon>
    </lineage>
</organism>
<gene>
    <name evidence="1" type="ORF">DFH07DRAFT_454733</name>
</gene>
<evidence type="ECO:0008006" key="3">
    <source>
        <dbReference type="Google" id="ProtNLM"/>
    </source>
</evidence>
<keyword evidence="2" id="KW-1185">Reference proteome</keyword>
<dbReference type="EMBL" id="JARJLG010000056">
    <property type="protein sequence ID" value="KAJ7758090.1"/>
    <property type="molecule type" value="Genomic_DNA"/>
</dbReference>
<protein>
    <recommendedName>
        <fullName evidence="3">F-box domain-containing protein</fullName>
    </recommendedName>
</protein>
<name>A0AAD7J7X9_9AGAR</name>
<dbReference type="Gene3D" id="3.80.10.10">
    <property type="entry name" value="Ribonuclease Inhibitor"/>
    <property type="match status" value="1"/>
</dbReference>
<dbReference type="InterPro" id="IPR032675">
    <property type="entry name" value="LRR_dom_sf"/>
</dbReference>